<evidence type="ECO:0000259" key="1">
    <source>
        <dbReference type="PROSITE" id="PS51186"/>
    </source>
</evidence>
<reference evidence="2 3" key="1">
    <citation type="submission" date="2018-09" db="EMBL/GenBank/DDBJ databases">
        <title>Insights into the microbiota of Asian seabass (Lates calcarifer) with tenacibaculosis symptoms and description of sp. nov. Tenacibaculum singaporense.</title>
        <authorList>
            <person name="Miyake S."/>
            <person name="Soh M."/>
            <person name="Azman M.N."/>
            <person name="Ngoh S.Y."/>
            <person name="Orban L."/>
        </authorList>
    </citation>
    <scope>NUCLEOTIDE SEQUENCE [LARGE SCALE GENOMIC DNA]</scope>
    <source>
        <strain evidence="2 3">DSM 106434</strain>
    </source>
</reference>
<dbReference type="KEGG" id="tsig:D6T69_13285"/>
<sequence>MRILIDTNILIGLEDNKVISEAFAKFYRIAITNECSVLYHPQAIPVDVSRDKNTNRKKIIISKLNKYESLENYAKLPDDFNKQLNSTKINDEIDNKQLFQLYKGFVDYFITHDNGIHKNSKKINLKNRVLTIEEMLKILEEKFTFRIPTHPILQEQSIRDIEYLFSSSFFDSLRNDYGTDSFNDWLEKCVTQNRKCYSLIVENNLQAILIYNVEKIKDHKLPNIFEDALKICTLKVDNTAFGIKLGELFLNKMFELCINREIKYLYLTVYKKQVHLIRLLKKFGFYESEFINSQGLSEYRMIKCLDKEKINIVENNISAHPFYLNNSKIKKYVIPIRPEFYGTLFKDGKLRTPTLFDTAPDSLNEIQGNTIIKAYISNSKNKKPQKGDILFFYSSKTNQVIEPIGILESISFVKDFDELWSIVRKKTVFTDEELQNWLEEKKQLNVIIFRLITYLKKNISLKKIKEIDSLKNKIQTITELKEADYIKLDNEGYFDKRYIIN</sequence>
<dbReference type="Proteomes" id="UP000274593">
    <property type="component" value="Chromosome"/>
</dbReference>
<gene>
    <name evidence="2" type="ORF">D6T69_13285</name>
</gene>
<dbReference type="PROSITE" id="PS51186">
    <property type="entry name" value="GNAT"/>
    <property type="match status" value="1"/>
</dbReference>
<dbReference type="Gene3D" id="3.40.630.30">
    <property type="match status" value="1"/>
</dbReference>
<dbReference type="SUPFAM" id="SSF55729">
    <property type="entry name" value="Acyl-CoA N-acyltransferases (Nat)"/>
    <property type="match status" value="1"/>
</dbReference>
<dbReference type="GO" id="GO:0016747">
    <property type="term" value="F:acyltransferase activity, transferring groups other than amino-acyl groups"/>
    <property type="evidence" value="ECO:0007669"/>
    <property type="project" value="InterPro"/>
</dbReference>
<keyword evidence="3" id="KW-1185">Reference proteome</keyword>
<dbReference type="InterPro" id="IPR016181">
    <property type="entry name" value="Acyl_CoA_acyltransferase"/>
</dbReference>
<dbReference type="RefSeq" id="WP_125068232.1">
    <property type="nucleotide sequence ID" value="NZ_CP032548.1"/>
</dbReference>
<dbReference type="EMBL" id="CP032548">
    <property type="protein sequence ID" value="AZJ36441.1"/>
    <property type="molecule type" value="Genomic_DNA"/>
</dbReference>
<evidence type="ECO:0000313" key="3">
    <source>
        <dbReference type="Proteomes" id="UP000274593"/>
    </source>
</evidence>
<dbReference type="AlphaFoldDB" id="A0A3Q8RTQ4"/>
<feature type="domain" description="N-acetyltransferase" evidence="1">
    <location>
        <begin position="148"/>
        <end position="306"/>
    </location>
</feature>
<organism evidence="2 3">
    <name type="scientific">Tenacibaculum singaporense</name>
    <dbReference type="NCBI Taxonomy" id="2358479"/>
    <lineage>
        <taxon>Bacteria</taxon>
        <taxon>Pseudomonadati</taxon>
        <taxon>Bacteroidota</taxon>
        <taxon>Flavobacteriia</taxon>
        <taxon>Flavobacteriales</taxon>
        <taxon>Flavobacteriaceae</taxon>
        <taxon>Tenacibaculum</taxon>
    </lineage>
</organism>
<evidence type="ECO:0000313" key="2">
    <source>
        <dbReference type="EMBL" id="AZJ36441.1"/>
    </source>
</evidence>
<proteinExistence type="predicted"/>
<protein>
    <recommendedName>
        <fullName evidence="1">N-acetyltransferase domain-containing protein</fullName>
    </recommendedName>
</protein>
<accession>A0A3Q8RTQ4</accession>
<dbReference type="InterPro" id="IPR000182">
    <property type="entry name" value="GNAT_dom"/>
</dbReference>
<name>A0A3Q8RTQ4_9FLAO</name>